<dbReference type="EMBL" id="JAGFNK010001255">
    <property type="protein sequence ID" value="KAI9433236.1"/>
    <property type="molecule type" value="Genomic_DNA"/>
</dbReference>
<sequence>MQMPFPELSNLLAWVTDKVYYIDLMFEVPHFHRFISQIEQLKNLNQATVQRVGLALSSLAQEVAIRVWQALEELAMEKVAEVLPTLQTRFFKELQPSGPVHETIEKFVTARRLSGRPIAVDRWGELQH</sequence>
<organism evidence="1 2">
    <name type="scientific">Russula earlei</name>
    <dbReference type="NCBI Taxonomy" id="71964"/>
    <lineage>
        <taxon>Eukaryota</taxon>
        <taxon>Fungi</taxon>
        <taxon>Dikarya</taxon>
        <taxon>Basidiomycota</taxon>
        <taxon>Agaricomycotina</taxon>
        <taxon>Agaricomycetes</taxon>
        <taxon>Russulales</taxon>
        <taxon>Russulaceae</taxon>
        <taxon>Russula</taxon>
    </lineage>
</organism>
<evidence type="ECO:0000313" key="2">
    <source>
        <dbReference type="Proteomes" id="UP001207468"/>
    </source>
</evidence>
<evidence type="ECO:0000313" key="1">
    <source>
        <dbReference type="EMBL" id="KAI9433236.1"/>
    </source>
</evidence>
<accession>A0ACC0TT19</accession>
<comment type="caution">
    <text evidence="1">The sequence shown here is derived from an EMBL/GenBank/DDBJ whole genome shotgun (WGS) entry which is preliminary data.</text>
</comment>
<dbReference type="Proteomes" id="UP001207468">
    <property type="component" value="Unassembled WGS sequence"/>
</dbReference>
<reference evidence="1" key="1">
    <citation type="submission" date="2021-03" db="EMBL/GenBank/DDBJ databases">
        <title>Evolutionary priming and transition to the ectomycorrhizal habit in an iconic lineage of mushroom-forming fungi: is preadaptation a requirement?</title>
        <authorList>
            <consortium name="DOE Joint Genome Institute"/>
            <person name="Looney B.P."/>
            <person name="Miyauchi S."/>
            <person name="Morin E."/>
            <person name="Drula E."/>
            <person name="Courty P.E."/>
            <person name="Chicoki N."/>
            <person name="Fauchery L."/>
            <person name="Kohler A."/>
            <person name="Kuo A."/>
            <person name="LaButti K."/>
            <person name="Pangilinan J."/>
            <person name="Lipzen A."/>
            <person name="Riley R."/>
            <person name="Andreopoulos W."/>
            <person name="He G."/>
            <person name="Johnson J."/>
            <person name="Barry K.W."/>
            <person name="Grigoriev I.V."/>
            <person name="Nagy L."/>
            <person name="Hibbett D."/>
            <person name="Henrissat B."/>
            <person name="Matheny P.B."/>
            <person name="Labbe J."/>
            <person name="Martin A.F."/>
        </authorList>
    </citation>
    <scope>NUCLEOTIDE SEQUENCE</scope>
    <source>
        <strain evidence="1">BPL698</strain>
    </source>
</reference>
<protein>
    <submittedName>
        <fullName evidence="1">Uncharacterized protein</fullName>
    </submittedName>
</protein>
<proteinExistence type="predicted"/>
<name>A0ACC0TT19_9AGAM</name>
<keyword evidence="2" id="KW-1185">Reference proteome</keyword>
<gene>
    <name evidence="1" type="ORF">F5148DRAFT_1154927</name>
</gene>